<dbReference type="GO" id="GO:0016829">
    <property type="term" value="F:lyase activity"/>
    <property type="evidence" value="ECO:0007669"/>
    <property type="project" value="UniProtKB-KW"/>
</dbReference>
<sequence length="107" mass="11643">MIALLLIACPLLPFLLMIFFKGDRLAARSRGAAWVCGYDHEQSMVVTAHGFAMPVKEAFAPLLKLRHWLNPVRLVPGWQSASAPALLRGIALVELAVLVVIVISRGA</sequence>
<keyword evidence="2" id="KW-0456">Lyase</keyword>
<keyword evidence="3" id="KW-1185">Reference proteome</keyword>
<dbReference type="AlphaFoldDB" id="A0A377Z9G3"/>
<feature type="transmembrane region" description="Helical" evidence="1">
    <location>
        <begin position="85"/>
        <end position="103"/>
    </location>
</feature>
<dbReference type="GO" id="GO:0016491">
    <property type="term" value="F:oxidoreductase activity"/>
    <property type="evidence" value="ECO:0007669"/>
    <property type="project" value="UniProtKB-KW"/>
</dbReference>
<evidence type="ECO:0000256" key="1">
    <source>
        <dbReference type="SAM" id="Phobius"/>
    </source>
</evidence>
<protein>
    <submittedName>
        <fullName evidence="2">Formate hydrogenlyase subunit 3</fullName>
        <ecNumber evidence="2">1.-.-.-</ecNumber>
    </submittedName>
</protein>
<organism evidence="2 3">
    <name type="scientific">Klebsiella pneumoniae subsp. ozaenae</name>
    <dbReference type="NCBI Taxonomy" id="574"/>
    <lineage>
        <taxon>Bacteria</taxon>
        <taxon>Pseudomonadati</taxon>
        <taxon>Pseudomonadota</taxon>
        <taxon>Gammaproteobacteria</taxon>
        <taxon>Enterobacterales</taxon>
        <taxon>Enterobacteriaceae</taxon>
        <taxon>Klebsiella/Raoultella group</taxon>
        <taxon>Klebsiella</taxon>
        <taxon>Klebsiella pneumoniae complex</taxon>
    </lineage>
</organism>
<keyword evidence="1" id="KW-0812">Transmembrane</keyword>
<dbReference type="EMBL" id="UGLZ01000004">
    <property type="protein sequence ID" value="STU62628.1"/>
    <property type="molecule type" value="Genomic_DNA"/>
</dbReference>
<proteinExistence type="predicted"/>
<evidence type="ECO:0000313" key="2">
    <source>
        <dbReference type="EMBL" id="STU62628.1"/>
    </source>
</evidence>
<dbReference type="Proteomes" id="UP000255382">
    <property type="component" value="Unassembled WGS sequence"/>
</dbReference>
<gene>
    <name evidence="2" type="primary">hyfB_2</name>
    <name evidence="2" type="ORF">NCTC5050_00927</name>
</gene>
<keyword evidence="1" id="KW-0472">Membrane</keyword>
<dbReference type="EC" id="1.-.-.-" evidence="2"/>
<accession>A0A377Z9G3</accession>
<name>A0A377Z9G3_KLEPO</name>
<evidence type="ECO:0000313" key="3">
    <source>
        <dbReference type="Proteomes" id="UP000255382"/>
    </source>
</evidence>
<keyword evidence="1" id="KW-1133">Transmembrane helix</keyword>
<reference evidence="2 3" key="1">
    <citation type="submission" date="2018-06" db="EMBL/GenBank/DDBJ databases">
        <authorList>
            <consortium name="Pathogen Informatics"/>
            <person name="Doyle S."/>
        </authorList>
    </citation>
    <scope>NUCLEOTIDE SEQUENCE [LARGE SCALE GENOMIC DNA]</scope>
    <source>
        <strain evidence="2 3">NCTC5050</strain>
    </source>
</reference>
<keyword evidence="2" id="KW-0560">Oxidoreductase</keyword>